<evidence type="ECO:0000313" key="1">
    <source>
        <dbReference type="EMBL" id="RKN12189.1"/>
    </source>
</evidence>
<evidence type="ECO:0000313" key="3">
    <source>
        <dbReference type="Proteomes" id="UP000268652"/>
    </source>
</evidence>
<comment type="caution">
    <text evidence="1">The sequence shown here is derived from an EMBL/GenBank/DDBJ whole genome shotgun (WGS) entry which is preliminary data.</text>
</comment>
<dbReference type="EMBL" id="RBDX01000002">
    <property type="protein sequence ID" value="RKN12189.1"/>
    <property type="molecule type" value="Genomic_DNA"/>
</dbReference>
<sequence>MTGTPLDHRQLGAWTDTVGPGWAALLHALHERLFALAPDYRIETCERSLGGLRVCVADRFDAQGYFDGHWADAATLLTDATEQAAGRTCEMCGAEGRPRFRGGPRGSWITALCDTCAADHHRTPIRPRGTPSPR</sequence>
<dbReference type="Proteomes" id="UP000268652">
    <property type="component" value="Unassembled WGS sequence"/>
</dbReference>
<name>A0A3A9WHD2_9ACTN</name>
<organism evidence="1 4">
    <name type="scientific">Streptomyces radicis</name>
    <dbReference type="NCBI Taxonomy" id="1750517"/>
    <lineage>
        <taxon>Bacteria</taxon>
        <taxon>Bacillati</taxon>
        <taxon>Actinomycetota</taxon>
        <taxon>Actinomycetes</taxon>
        <taxon>Kitasatosporales</taxon>
        <taxon>Streptomycetaceae</taxon>
        <taxon>Streptomyces</taxon>
    </lineage>
</organism>
<evidence type="ECO:0000313" key="2">
    <source>
        <dbReference type="EMBL" id="RKN25759.1"/>
    </source>
</evidence>
<dbReference type="AlphaFoldDB" id="A0A3A9WHD2"/>
<dbReference type="EMBL" id="RBDY01000003">
    <property type="protein sequence ID" value="RKN25759.1"/>
    <property type="molecule type" value="Genomic_DNA"/>
</dbReference>
<gene>
    <name evidence="2" type="ORF">D7318_05715</name>
    <name evidence="1" type="ORF">D7319_04765</name>
</gene>
<evidence type="ECO:0008006" key="5">
    <source>
        <dbReference type="Google" id="ProtNLM"/>
    </source>
</evidence>
<evidence type="ECO:0000313" key="4">
    <source>
        <dbReference type="Proteomes" id="UP000275024"/>
    </source>
</evidence>
<reference evidence="3 4" key="1">
    <citation type="submission" date="2018-09" db="EMBL/GenBank/DDBJ databases">
        <title>Streptomyces sp. nov. DS1-2, an endophytic actinomycete isolated from roots of Dendrobium scabrilingue.</title>
        <authorList>
            <person name="Kuncharoen N."/>
            <person name="Kudo T."/>
            <person name="Ohkuma M."/>
            <person name="Yuki M."/>
            <person name="Tanasupawat S."/>
        </authorList>
    </citation>
    <scope>NUCLEOTIDE SEQUENCE [LARGE SCALE GENOMIC DNA]</scope>
    <source>
        <strain evidence="1 4">AZ1-7</strain>
        <strain evidence="2 3">DS1-2</strain>
    </source>
</reference>
<accession>A0A3A9WHD2</accession>
<keyword evidence="3" id="KW-1185">Reference proteome</keyword>
<proteinExistence type="predicted"/>
<dbReference type="OrthoDB" id="5346627at2"/>
<dbReference type="Proteomes" id="UP000275024">
    <property type="component" value="Unassembled WGS sequence"/>
</dbReference>
<protein>
    <recommendedName>
        <fullName evidence="5">TraR/DksA family transcriptional regulator</fullName>
    </recommendedName>
</protein>
<dbReference type="RefSeq" id="WP_120695774.1">
    <property type="nucleotide sequence ID" value="NZ_RBDX01000002.1"/>
</dbReference>